<keyword evidence="5" id="KW-0676">Redox-active center</keyword>
<organism evidence="7 8">
    <name type="scientific">Anisakis simplex</name>
    <name type="common">Herring worm</name>
    <dbReference type="NCBI Taxonomy" id="6269"/>
    <lineage>
        <taxon>Eukaryota</taxon>
        <taxon>Metazoa</taxon>
        <taxon>Ecdysozoa</taxon>
        <taxon>Nematoda</taxon>
        <taxon>Chromadorea</taxon>
        <taxon>Rhabditida</taxon>
        <taxon>Spirurina</taxon>
        <taxon>Ascaridomorpha</taxon>
        <taxon>Ascaridoidea</taxon>
        <taxon>Anisakidae</taxon>
        <taxon>Anisakis</taxon>
        <taxon>Anisakis simplex complex</taxon>
    </lineage>
</organism>
<evidence type="ECO:0000256" key="3">
    <source>
        <dbReference type="ARBA" id="ARBA00023002"/>
    </source>
</evidence>
<dbReference type="Proteomes" id="UP000267096">
    <property type="component" value="Unassembled WGS sequence"/>
</dbReference>
<dbReference type="GO" id="GO:0034599">
    <property type="term" value="P:cellular response to oxidative stress"/>
    <property type="evidence" value="ECO:0007669"/>
    <property type="project" value="TreeGrafter"/>
</dbReference>
<feature type="domain" description="FAD/NAD(P)-binding" evidence="6">
    <location>
        <begin position="2"/>
        <end position="84"/>
    </location>
</feature>
<gene>
    <name evidence="7" type="ORF">ASIM_LOCUS5405</name>
</gene>
<dbReference type="GO" id="GO:0005829">
    <property type="term" value="C:cytosol"/>
    <property type="evidence" value="ECO:0007669"/>
    <property type="project" value="TreeGrafter"/>
</dbReference>
<dbReference type="GO" id="GO:0005739">
    <property type="term" value="C:mitochondrion"/>
    <property type="evidence" value="ECO:0007669"/>
    <property type="project" value="TreeGrafter"/>
</dbReference>
<proteinExistence type="inferred from homology"/>
<accession>A0A3P6NGZ0</accession>
<evidence type="ECO:0000256" key="5">
    <source>
        <dbReference type="ARBA" id="ARBA00023284"/>
    </source>
</evidence>
<protein>
    <recommendedName>
        <fullName evidence="6">FAD/NAD(P)-binding domain-containing protein</fullName>
    </recommendedName>
</protein>
<name>A0A3P6NGZ0_ANISI</name>
<dbReference type="InterPro" id="IPR023753">
    <property type="entry name" value="FAD/NAD-binding_dom"/>
</dbReference>
<evidence type="ECO:0000313" key="7">
    <source>
        <dbReference type="EMBL" id="VDK25466.1"/>
    </source>
</evidence>
<dbReference type="OrthoDB" id="5956163at2759"/>
<dbReference type="GO" id="GO:0050660">
    <property type="term" value="F:flavin adenine dinucleotide binding"/>
    <property type="evidence" value="ECO:0007669"/>
    <property type="project" value="InterPro"/>
</dbReference>
<dbReference type="InterPro" id="IPR046952">
    <property type="entry name" value="GSHR/TRXR-like"/>
</dbReference>
<reference evidence="7 8" key="1">
    <citation type="submission" date="2018-11" db="EMBL/GenBank/DDBJ databases">
        <authorList>
            <consortium name="Pathogen Informatics"/>
        </authorList>
    </citation>
    <scope>NUCLEOTIDE SEQUENCE [LARGE SCALE GENOMIC DNA]</scope>
</reference>
<dbReference type="PANTHER" id="PTHR42737">
    <property type="entry name" value="GLUTATHIONE REDUCTASE"/>
    <property type="match status" value="1"/>
</dbReference>
<dbReference type="GO" id="GO:0045454">
    <property type="term" value="P:cell redox homeostasis"/>
    <property type="evidence" value="ECO:0007669"/>
    <property type="project" value="InterPro"/>
</dbReference>
<dbReference type="PRINTS" id="PR00368">
    <property type="entry name" value="FADPNR"/>
</dbReference>
<evidence type="ECO:0000259" key="6">
    <source>
        <dbReference type="Pfam" id="PF07992"/>
    </source>
</evidence>
<dbReference type="PRINTS" id="PR00411">
    <property type="entry name" value="PNDRDTASEI"/>
</dbReference>
<comment type="similarity">
    <text evidence="2">Belongs to the class-I pyridine nucleotide-disulfide oxidoreductase family.</text>
</comment>
<evidence type="ECO:0000256" key="2">
    <source>
        <dbReference type="ARBA" id="ARBA00007532"/>
    </source>
</evidence>
<dbReference type="InterPro" id="IPR036188">
    <property type="entry name" value="FAD/NAD-bd_sf"/>
</dbReference>
<evidence type="ECO:0000256" key="4">
    <source>
        <dbReference type="ARBA" id="ARBA00023157"/>
    </source>
</evidence>
<dbReference type="EMBL" id="UYRR01010506">
    <property type="protein sequence ID" value="VDK25466.1"/>
    <property type="molecule type" value="Genomic_DNA"/>
</dbReference>
<evidence type="ECO:0000313" key="8">
    <source>
        <dbReference type="Proteomes" id="UP000267096"/>
    </source>
</evidence>
<dbReference type="AlphaFoldDB" id="A0A3P6NGZ0"/>
<sequence length="98" mass="10926">MRAKKFVIATGLRPKYPAIKGAEYGISSDDLFSWKKKPGKTLVVGSSYIGLECAGLLRGLGFDVHLMIRSIPLRNFDQKLKGVIDNYGMQLFARMDCI</sequence>
<dbReference type="SUPFAM" id="SSF51905">
    <property type="entry name" value="FAD/NAD(P)-binding domain"/>
    <property type="match status" value="1"/>
</dbReference>
<comment type="cofactor">
    <cofactor evidence="1">
        <name>FAD</name>
        <dbReference type="ChEBI" id="CHEBI:57692"/>
    </cofactor>
</comment>
<keyword evidence="3" id="KW-0560">Oxidoreductase</keyword>
<keyword evidence="4" id="KW-1015">Disulfide bond</keyword>
<evidence type="ECO:0000256" key="1">
    <source>
        <dbReference type="ARBA" id="ARBA00001974"/>
    </source>
</evidence>
<dbReference type="Pfam" id="PF07992">
    <property type="entry name" value="Pyr_redox_2"/>
    <property type="match status" value="1"/>
</dbReference>
<keyword evidence="8" id="KW-1185">Reference proteome</keyword>
<dbReference type="GO" id="GO:0006749">
    <property type="term" value="P:glutathione metabolic process"/>
    <property type="evidence" value="ECO:0007669"/>
    <property type="project" value="TreeGrafter"/>
</dbReference>
<dbReference type="Gene3D" id="3.50.50.60">
    <property type="entry name" value="FAD/NAD(P)-binding domain"/>
    <property type="match status" value="1"/>
</dbReference>
<dbReference type="PANTHER" id="PTHR42737:SF7">
    <property type="entry name" value="THIOREDOXIN-DISULFIDE REDUCTASE"/>
    <property type="match status" value="1"/>
</dbReference>
<dbReference type="GO" id="GO:0004362">
    <property type="term" value="F:glutathione-disulfide reductase (NADPH) activity"/>
    <property type="evidence" value="ECO:0007669"/>
    <property type="project" value="TreeGrafter"/>
</dbReference>